<name>A0A8I2CJ60_ACIBA</name>
<gene>
    <name evidence="1" type="ORF">IAG11_18225</name>
</gene>
<evidence type="ECO:0000313" key="1">
    <source>
        <dbReference type="EMBL" id="MBD0221814.1"/>
    </source>
</evidence>
<dbReference type="RefSeq" id="WP_057078156.1">
    <property type="nucleotide sequence ID" value="NZ_CP038644.1"/>
</dbReference>
<dbReference type="EMBL" id="JACSVK010000085">
    <property type="protein sequence ID" value="MBD0221814.1"/>
    <property type="molecule type" value="Genomic_DNA"/>
</dbReference>
<sequence length="209" mass="23813">MSNQYKSHDEALKAFNVQQDSFYERFSETVHSGVRKAFAILTKQQCLPCDECNAVLHDQIKSRAVRIAPEEQPLVIAVFEMLLPAIRNACTNADKVIYPIKHLRMTDKGQCELASIYAATFVENLHVIEARYRPAFMKALNGVCLECVVHQRIESLKISTRTTASVHEGGLFWEILRASVFEHIKHDDELSILLNPLNTDLLLTYLVNR</sequence>
<protein>
    <submittedName>
        <fullName evidence="1">Uncharacterized protein</fullName>
    </submittedName>
</protein>
<dbReference type="Proteomes" id="UP000634608">
    <property type="component" value="Unassembled WGS sequence"/>
</dbReference>
<proteinExistence type="predicted"/>
<accession>A0A8I2CJ60</accession>
<dbReference type="AlphaFoldDB" id="A0A8I2CJ60"/>
<evidence type="ECO:0000313" key="2">
    <source>
        <dbReference type="Proteomes" id="UP000634608"/>
    </source>
</evidence>
<organism evidence="1 2">
    <name type="scientific">Acinetobacter baumannii</name>
    <dbReference type="NCBI Taxonomy" id="470"/>
    <lineage>
        <taxon>Bacteria</taxon>
        <taxon>Pseudomonadati</taxon>
        <taxon>Pseudomonadota</taxon>
        <taxon>Gammaproteobacteria</taxon>
        <taxon>Moraxellales</taxon>
        <taxon>Moraxellaceae</taxon>
        <taxon>Acinetobacter</taxon>
        <taxon>Acinetobacter calcoaceticus/baumannii complex</taxon>
    </lineage>
</organism>
<reference evidence="1" key="1">
    <citation type="submission" date="2020-08" db="EMBL/GenBank/DDBJ databases">
        <title>Diversity of carbapenem-resistant Acinetobacter baumannii and bacteriophage-mediated spread of the Oxa23 carbapenemase.</title>
        <authorList>
            <person name="Abouelfetouh A."/>
            <person name="Mattock J."/>
            <person name="Turner D."/>
            <person name="Li E."/>
            <person name="Evans B.A."/>
        </authorList>
    </citation>
    <scope>NUCLEOTIDE SEQUENCE</scope>
    <source>
        <strain evidence="1">A86</strain>
    </source>
</reference>
<comment type="caution">
    <text evidence="1">The sequence shown here is derived from an EMBL/GenBank/DDBJ whole genome shotgun (WGS) entry which is preliminary data.</text>
</comment>